<dbReference type="Proteomes" id="UP001163324">
    <property type="component" value="Chromosome 1"/>
</dbReference>
<gene>
    <name evidence="1" type="ORF">N3K66_001021</name>
</gene>
<comment type="caution">
    <text evidence="1">The sequence shown here is derived from an EMBL/GenBank/DDBJ whole genome shotgun (WGS) entry which is preliminary data.</text>
</comment>
<organism evidence="1 2">
    <name type="scientific">Trichothecium roseum</name>
    <dbReference type="NCBI Taxonomy" id="47278"/>
    <lineage>
        <taxon>Eukaryota</taxon>
        <taxon>Fungi</taxon>
        <taxon>Dikarya</taxon>
        <taxon>Ascomycota</taxon>
        <taxon>Pezizomycotina</taxon>
        <taxon>Sordariomycetes</taxon>
        <taxon>Hypocreomycetidae</taxon>
        <taxon>Hypocreales</taxon>
        <taxon>Hypocreales incertae sedis</taxon>
        <taxon>Trichothecium</taxon>
    </lineage>
</organism>
<protein>
    <submittedName>
        <fullName evidence="1">Uncharacterized protein</fullName>
    </submittedName>
</protein>
<proteinExistence type="predicted"/>
<evidence type="ECO:0000313" key="1">
    <source>
        <dbReference type="EMBL" id="KAI9904492.1"/>
    </source>
</evidence>
<dbReference type="EMBL" id="CM047940">
    <property type="protein sequence ID" value="KAI9904492.1"/>
    <property type="molecule type" value="Genomic_DNA"/>
</dbReference>
<accession>A0ACC0VF24</accession>
<evidence type="ECO:0000313" key="2">
    <source>
        <dbReference type="Proteomes" id="UP001163324"/>
    </source>
</evidence>
<keyword evidence="2" id="KW-1185">Reference proteome</keyword>
<name>A0ACC0VF24_9HYPO</name>
<sequence>MRSTHGLTPKMLEESQASLVAASSSLSCFVTTEAALDRVADAAEPATFASQITHGHYKRNTEPHKQRSSAQTPLSSRTVASMASTSSSALDVDFESEFEQDFDVPQHQNSSALELMTPVFSASVSMSGMSLASSLDDSPTKSYSHAFPPEDMAVPQMGTASAEVASLLGPQLVMPSLALPCRRPYTEIGKSLGKLKILVAGRPGIGKRSLLESIAQSCEHIVHVDPAVTTMNGNIEIFASTRPRPRWRMTKIEGINIGKRHDHVSDELLDRNICFVVSAAPKHDSYTNVLPETQYVESQLACLRDKFVDDADLEALISSGSVPVVDAMLYLLPYTGLTQTDIEVLRSLQDKTNIIPLLAKADTLDLEEILAAKQHIRRQMREHGLRCFSFRDSSDDEVSDSNGVADVFAVSSAPGSDPSVLDASILMDSGYVQPLHDTDLARLTDIIFGMDGCPLLRHSAALKCLRWRSQVAPISPLHMTLARRDPLHHTISPVLTANPFSQQKFWDYVEVSNWAQCLRRSLEAERVARITFEKGMLDICQKKVSGDLIKRGGKAQKNKPFPEPNLQHQDPLGLLGFGSQLKRNGGLAAELVSSVGIIGCLVSWAGEWSWP</sequence>
<reference evidence="1" key="1">
    <citation type="submission" date="2022-10" db="EMBL/GenBank/DDBJ databases">
        <title>Complete Genome of Trichothecium roseum strain YXFP-22015, a Plant Pathogen Isolated from Citrus.</title>
        <authorList>
            <person name="Wang Y."/>
            <person name="Zhu L."/>
        </authorList>
    </citation>
    <scope>NUCLEOTIDE SEQUENCE</scope>
    <source>
        <strain evidence="1">YXFP-22015</strain>
    </source>
</reference>